<organism evidence="2 3">
    <name type="scientific">Apodemus speciosus</name>
    <name type="common">Large Japanese field mouse</name>
    <dbReference type="NCBI Taxonomy" id="105296"/>
    <lineage>
        <taxon>Eukaryota</taxon>
        <taxon>Metazoa</taxon>
        <taxon>Chordata</taxon>
        <taxon>Craniata</taxon>
        <taxon>Vertebrata</taxon>
        <taxon>Euteleostomi</taxon>
        <taxon>Mammalia</taxon>
        <taxon>Eutheria</taxon>
        <taxon>Euarchontoglires</taxon>
        <taxon>Glires</taxon>
        <taxon>Rodentia</taxon>
        <taxon>Myomorpha</taxon>
        <taxon>Muroidea</taxon>
        <taxon>Muridae</taxon>
        <taxon>Murinae</taxon>
        <taxon>Apodemus</taxon>
    </lineage>
</organism>
<dbReference type="InterPro" id="IPR052482">
    <property type="entry name" value="mtLSU_mL37"/>
</dbReference>
<feature type="region of interest" description="Disordered" evidence="1">
    <location>
        <begin position="27"/>
        <end position="82"/>
    </location>
</feature>
<dbReference type="GO" id="GO:0005840">
    <property type="term" value="C:ribosome"/>
    <property type="evidence" value="ECO:0007669"/>
    <property type="project" value="UniProtKB-KW"/>
</dbReference>
<accession>A0ABQ0EP74</accession>
<dbReference type="PANTHER" id="PTHR15889:SF2">
    <property type="entry name" value="LARGE RIBOSOMAL SUBUNIT PROTEIN ML37"/>
    <property type="match status" value="1"/>
</dbReference>
<keyword evidence="2" id="KW-0689">Ribosomal protein</keyword>
<protein>
    <submittedName>
        <fullName evidence="2">39S ribosomal protein L37, mitochondrial</fullName>
    </submittedName>
</protein>
<comment type="caution">
    <text evidence="2">The sequence shown here is derived from an EMBL/GenBank/DDBJ whole genome shotgun (WGS) entry which is preliminary data.</text>
</comment>
<dbReference type="EMBL" id="BAAFST010000004">
    <property type="protein sequence ID" value="GAB1288705.1"/>
    <property type="molecule type" value="Genomic_DNA"/>
</dbReference>
<dbReference type="Proteomes" id="UP001623349">
    <property type="component" value="Unassembled WGS sequence"/>
</dbReference>
<keyword evidence="2" id="KW-0687">Ribonucleoprotein</keyword>
<dbReference type="PANTHER" id="PTHR15889">
    <property type="entry name" value="MITOCHONDRIAL RIBOSOMAL PROTEIN L37"/>
    <property type="match status" value="1"/>
</dbReference>
<evidence type="ECO:0000256" key="1">
    <source>
        <dbReference type="SAM" id="MobiDB-lite"/>
    </source>
</evidence>
<proteinExistence type="predicted"/>
<evidence type="ECO:0000313" key="3">
    <source>
        <dbReference type="Proteomes" id="UP001623349"/>
    </source>
</evidence>
<evidence type="ECO:0000313" key="2">
    <source>
        <dbReference type="EMBL" id="GAB1288705.1"/>
    </source>
</evidence>
<feature type="compositionally biased region" description="Polar residues" evidence="1">
    <location>
        <begin position="55"/>
        <end position="81"/>
    </location>
</feature>
<keyword evidence="3" id="KW-1185">Reference proteome</keyword>
<gene>
    <name evidence="2" type="ORF">APTSU1_000393500</name>
</gene>
<reference evidence="2 3" key="1">
    <citation type="submission" date="2024-08" db="EMBL/GenBank/DDBJ databases">
        <title>The draft genome of Apodemus speciosus.</title>
        <authorList>
            <person name="Nabeshima K."/>
            <person name="Suzuki S."/>
            <person name="Onuma M."/>
        </authorList>
    </citation>
    <scope>NUCLEOTIDE SEQUENCE [LARGE SCALE GENOMIC DNA]</scope>
    <source>
        <strain evidence="2">IB14-021</strain>
    </source>
</reference>
<name>A0ABQ0EP74_APOSI</name>
<sequence>MSGVCAPRESPSLAPWTGCTRSLVWSPLPTRERSTSSRGWRSRSSRRGSAAGMTHGSTVRPPSTSSLCTRSNPATSSTSVPDSLRSMKQALWLTKTKLIEGLPKKVLSLADDPANHIENQEERVLDIISHARLWHSTEDTPKRETYCPLIVDSLIQLCKSQILKHPSLARRTSAQNCSLATNWNRESLLLQVRGSSSTILSAKDPLPAIASREEVEATRSHVLETFYPISPTIDLQECHVYEVKDDTGFREGCPYPHPHTLYFLEKANLRPQRFLPEQLRAKMLLFAFANALAQARLLHGSTDHSWAVKSSSYGKSLHVKANTAKVLEQPIVVQSVGTDGRVFQFLVLQLNTTDLASSEGVKNLVWTDSDQLLYQHFWCRPVIKKKVVVEPVGPVDFRPETFRKFLALYLHGAV</sequence>